<evidence type="ECO:0000256" key="1">
    <source>
        <dbReference type="SAM" id="MobiDB-lite"/>
    </source>
</evidence>
<feature type="region of interest" description="Disordered" evidence="1">
    <location>
        <begin position="83"/>
        <end position="106"/>
    </location>
</feature>
<name>A0A1I8B2Z9_MELHA</name>
<evidence type="ECO:0000313" key="3">
    <source>
        <dbReference type="WBParaSite" id="MhA1_Contig1278.frz3.gene9"/>
    </source>
</evidence>
<proteinExistence type="predicted"/>
<dbReference type="Proteomes" id="UP000095281">
    <property type="component" value="Unplaced"/>
</dbReference>
<sequence>MPSKIISPLNNNDDLPTINWFLDLSKSNLLNSNINNTKNNQIVTKKHPKNQIKLKNKQNIFNKVINPKIKEILINKDNEKIIKRNNKNNNEDKTANNNKLSQEPNQQNNFIAPVYENNVLLEQVNKQKHLDDFNNQNQNNLFNTNQTIANYDFPSYALLEHSIYGNDNFTTANSQFDYLNAGFNANTINYFGSNLITQEWEDELFQNSGNLFY</sequence>
<keyword evidence="2" id="KW-1185">Reference proteome</keyword>
<dbReference type="AlphaFoldDB" id="A0A1I8B2Z9"/>
<protein>
    <submittedName>
        <fullName evidence="3">Uncharacterized protein</fullName>
    </submittedName>
</protein>
<dbReference type="WBParaSite" id="MhA1_Contig1278.frz3.gene9">
    <property type="protein sequence ID" value="MhA1_Contig1278.frz3.gene9"/>
    <property type="gene ID" value="MhA1_Contig1278.frz3.gene9"/>
</dbReference>
<reference evidence="3" key="1">
    <citation type="submission" date="2016-11" db="UniProtKB">
        <authorList>
            <consortium name="WormBaseParasite"/>
        </authorList>
    </citation>
    <scope>IDENTIFICATION</scope>
</reference>
<organism evidence="2 3">
    <name type="scientific">Meloidogyne hapla</name>
    <name type="common">Root-knot nematode worm</name>
    <dbReference type="NCBI Taxonomy" id="6305"/>
    <lineage>
        <taxon>Eukaryota</taxon>
        <taxon>Metazoa</taxon>
        <taxon>Ecdysozoa</taxon>
        <taxon>Nematoda</taxon>
        <taxon>Chromadorea</taxon>
        <taxon>Rhabditida</taxon>
        <taxon>Tylenchina</taxon>
        <taxon>Tylenchomorpha</taxon>
        <taxon>Tylenchoidea</taxon>
        <taxon>Meloidogynidae</taxon>
        <taxon>Meloidogyninae</taxon>
        <taxon>Meloidogyne</taxon>
    </lineage>
</organism>
<evidence type="ECO:0000313" key="2">
    <source>
        <dbReference type="Proteomes" id="UP000095281"/>
    </source>
</evidence>
<accession>A0A1I8B2Z9</accession>